<dbReference type="EMBL" id="JWIT01000025">
    <property type="protein sequence ID" value="KJF70908.1"/>
    <property type="molecule type" value="Genomic_DNA"/>
</dbReference>
<organism evidence="1 2">
    <name type="scientific">Agrobacterium arsenijevicii</name>
    <dbReference type="NCBI Taxonomy" id="1585697"/>
    <lineage>
        <taxon>Bacteria</taxon>
        <taxon>Pseudomonadati</taxon>
        <taxon>Pseudomonadota</taxon>
        <taxon>Alphaproteobacteria</taxon>
        <taxon>Hyphomicrobiales</taxon>
        <taxon>Rhizobiaceae</taxon>
        <taxon>Rhizobium/Agrobacterium group</taxon>
        <taxon>Agrobacterium</taxon>
    </lineage>
</organism>
<gene>
    <name evidence="1" type="ORF">RP75_24005</name>
</gene>
<keyword evidence="2" id="KW-1185">Reference proteome</keyword>
<proteinExistence type="predicted"/>
<name>A0ABR5D1G7_9HYPH</name>
<accession>A0ABR5D1G7</accession>
<reference evidence="1 2" key="1">
    <citation type="submission" date="2014-12" db="EMBL/GenBank/DDBJ databases">
        <authorList>
            <person name="Kuzmanovic N."/>
            <person name="Pulawska J."/>
            <person name="Obradovic A."/>
        </authorList>
    </citation>
    <scope>NUCLEOTIDE SEQUENCE [LARGE SCALE GENOMIC DNA]</scope>
    <source>
        <strain evidence="1 2">KFB 330</strain>
    </source>
</reference>
<evidence type="ECO:0000313" key="1">
    <source>
        <dbReference type="EMBL" id="KJF70908.1"/>
    </source>
</evidence>
<evidence type="ECO:0000313" key="2">
    <source>
        <dbReference type="Proteomes" id="UP000032564"/>
    </source>
</evidence>
<comment type="caution">
    <text evidence="1">The sequence shown here is derived from an EMBL/GenBank/DDBJ whole genome shotgun (WGS) entry which is preliminary data.</text>
</comment>
<protein>
    <submittedName>
        <fullName evidence="1">Uncharacterized protein</fullName>
    </submittedName>
</protein>
<dbReference type="Proteomes" id="UP000032564">
    <property type="component" value="Unassembled WGS sequence"/>
</dbReference>
<sequence>MGLWTLDETRKKRFAYDVVADDNTDLVPFGDRLVPRLMQAECGAESAAISIATAATILIDTFAGLCGLTYNRAGSTANGCADGRTFPGAAG</sequence>